<evidence type="ECO:0000256" key="1">
    <source>
        <dbReference type="ARBA" id="ARBA00004141"/>
    </source>
</evidence>
<dbReference type="Proteomes" id="UP000314986">
    <property type="component" value="Unassembled WGS sequence"/>
</dbReference>
<dbReference type="Gene3D" id="1.20.1250.20">
    <property type="entry name" value="MFS general substrate transporter like domains"/>
    <property type="match status" value="1"/>
</dbReference>
<evidence type="ECO:0000259" key="6">
    <source>
        <dbReference type="PROSITE" id="PS50850"/>
    </source>
</evidence>
<dbReference type="GO" id="GO:0046323">
    <property type="term" value="P:D-glucose import"/>
    <property type="evidence" value="ECO:0007669"/>
    <property type="project" value="TreeGrafter"/>
</dbReference>
<dbReference type="OMA" id="VIIKCAV"/>
<reference evidence="7" key="4">
    <citation type="submission" date="2025-08" db="UniProtKB">
        <authorList>
            <consortium name="Ensembl"/>
        </authorList>
    </citation>
    <scope>IDENTIFICATION</scope>
</reference>
<dbReference type="AlphaFoldDB" id="A0A4W3GLY7"/>
<accession>A0A4W3GLY7</accession>
<reference evidence="8" key="3">
    <citation type="journal article" date="2014" name="Nature">
        <title>Elephant shark genome provides unique insights into gnathostome evolution.</title>
        <authorList>
            <consortium name="International Elephant Shark Genome Sequencing Consortium"/>
            <person name="Venkatesh B."/>
            <person name="Lee A.P."/>
            <person name="Ravi V."/>
            <person name="Maurya A.K."/>
            <person name="Lian M.M."/>
            <person name="Swann J.B."/>
            <person name="Ohta Y."/>
            <person name="Flajnik M.F."/>
            <person name="Sutoh Y."/>
            <person name="Kasahara M."/>
            <person name="Hoon S."/>
            <person name="Gangu V."/>
            <person name="Roy S.W."/>
            <person name="Irimia M."/>
            <person name="Korzh V."/>
            <person name="Kondrychyn I."/>
            <person name="Lim Z.W."/>
            <person name="Tay B.H."/>
            <person name="Tohari S."/>
            <person name="Kong K.W."/>
            <person name="Ho S."/>
            <person name="Lorente-Galdos B."/>
            <person name="Quilez J."/>
            <person name="Marques-Bonet T."/>
            <person name="Raney B.J."/>
            <person name="Ingham P.W."/>
            <person name="Tay A."/>
            <person name="Hillier L.W."/>
            <person name="Minx P."/>
            <person name="Boehm T."/>
            <person name="Wilson R.K."/>
            <person name="Brenner S."/>
            <person name="Warren W.C."/>
        </authorList>
    </citation>
    <scope>NUCLEOTIDE SEQUENCE [LARGE SCALE GENOMIC DNA]</scope>
</reference>
<evidence type="ECO:0000313" key="7">
    <source>
        <dbReference type="Ensembl" id="ENSCMIP00000004431.1"/>
    </source>
</evidence>
<dbReference type="PANTHER" id="PTHR23503:SF25">
    <property type="entry name" value="MAJOR FACILITATOR SUPERFAMILY (MFS) PROFILE DOMAIN-CONTAINING PROTEIN"/>
    <property type="match status" value="1"/>
</dbReference>
<name>A0A4W3GLY7_CALMI</name>
<dbReference type="GO" id="GO:0070837">
    <property type="term" value="P:dehydroascorbic acid transport"/>
    <property type="evidence" value="ECO:0007669"/>
    <property type="project" value="TreeGrafter"/>
</dbReference>
<sequence length="80" mass="8693">MVSVLTSFGSSMLYGYNLAVVNSPAEYIKDFYNDTFLSRYNQTLSESHLVVLYSATVSVFAVGGLLGSLLVGLLVTRFGQ</sequence>
<feature type="transmembrane region" description="Helical" evidence="5">
    <location>
        <begin position="50"/>
        <end position="75"/>
    </location>
</feature>
<evidence type="ECO:0000313" key="8">
    <source>
        <dbReference type="Proteomes" id="UP000314986"/>
    </source>
</evidence>
<dbReference type="InterPro" id="IPR020846">
    <property type="entry name" value="MFS_dom"/>
</dbReference>
<evidence type="ECO:0000256" key="4">
    <source>
        <dbReference type="ARBA" id="ARBA00023136"/>
    </source>
</evidence>
<keyword evidence="8" id="KW-1185">Reference proteome</keyword>
<reference evidence="7" key="5">
    <citation type="submission" date="2025-09" db="UniProtKB">
        <authorList>
            <consortium name="Ensembl"/>
        </authorList>
    </citation>
    <scope>IDENTIFICATION</scope>
</reference>
<comment type="subcellular location">
    <subcellularLocation>
        <location evidence="1">Membrane</location>
        <topology evidence="1">Multi-pass membrane protein</topology>
    </subcellularLocation>
</comment>
<evidence type="ECO:0000256" key="3">
    <source>
        <dbReference type="ARBA" id="ARBA00022989"/>
    </source>
</evidence>
<dbReference type="GO" id="GO:0055056">
    <property type="term" value="F:D-glucose transmembrane transporter activity"/>
    <property type="evidence" value="ECO:0007669"/>
    <property type="project" value="TreeGrafter"/>
</dbReference>
<dbReference type="InterPro" id="IPR005828">
    <property type="entry name" value="MFS_sugar_transport-like"/>
</dbReference>
<reference evidence="8" key="1">
    <citation type="journal article" date="2006" name="Science">
        <title>Ancient noncoding elements conserved in the human genome.</title>
        <authorList>
            <person name="Venkatesh B."/>
            <person name="Kirkness E.F."/>
            <person name="Loh Y.H."/>
            <person name="Halpern A.L."/>
            <person name="Lee A.P."/>
            <person name="Johnson J."/>
            <person name="Dandona N."/>
            <person name="Viswanathan L.D."/>
            <person name="Tay A."/>
            <person name="Venter J.C."/>
            <person name="Strausberg R.L."/>
            <person name="Brenner S."/>
        </authorList>
    </citation>
    <scope>NUCLEOTIDE SEQUENCE [LARGE SCALE GENOMIC DNA]</scope>
</reference>
<dbReference type="InterPro" id="IPR036259">
    <property type="entry name" value="MFS_trans_sf"/>
</dbReference>
<feature type="domain" description="Major facilitator superfamily (MFS) profile" evidence="6">
    <location>
        <begin position="3"/>
        <end position="80"/>
    </location>
</feature>
<keyword evidence="4 5" id="KW-0472">Membrane</keyword>
<dbReference type="Pfam" id="PF00083">
    <property type="entry name" value="Sugar_tr"/>
    <property type="match status" value="1"/>
</dbReference>
<dbReference type="PANTHER" id="PTHR23503">
    <property type="entry name" value="SOLUTE CARRIER FAMILY 2"/>
    <property type="match status" value="1"/>
</dbReference>
<dbReference type="GO" id="GO:0005886">
    <property type="term" value="C:plasma membrane"/>
    <property type="evidence" value="ECO:0007669"/>
    <property type="project" value="TreeGrafter"/>
</dbReference>
<proteinExistence type="predicted"/>
<organism evidence="7 8">
    <name type="scientific">Callorhinchus milii</name>
    <name type="common">Ghost shark</name>
    <dbReference type="NCBI Taxonomy" id="7868"/>
    <lineage>
        <taxon>Eukaryota</taxon>
        <taxon>Metazoa</taxon>
        <taxon>Chordata</taxon>
        <taxon>Craniata</taxon>
        <taxon>Vertebrata</taxon>
        <taxon>Chondrichthyes</taxon>
        <taxon>Holocephali</taxon>
        <taxon>Chimaeriformes</taxon>
        <taxon>Callorhinchidae</taxon>
        <taxon>Callorhinchus</taxon>
    </lineage>
</organism>
<protein>
    <recommendedName>
        <fullName evidence="6">Major facilitator superfamily (MFS) profile domain-containing protein</fullName>
    </recommendedName>
</protein>
<dbReference type="InParanoid" id="A0A4W3GLY7"/>
<keyword evidence="2 5" id="KW-0812">Transmembrane</keyword>
<dbReference type="PROSITE" id="PS50850">
    <property type="entry name" value="MFS"/>
    <property type="match status" value="1"/>
</dbReference>
<dbReference type="GeneTree" id="ENSGT00940000164095"/>
<dbReference type="Ensembl" id="ENSCMIT00000004596.1">
    <property type="protein sequence ID" value="ENSCMIP00000004431.1"/>
    <property type="gene ID" value="ENSCMIG00000002639.1"/>
</dbReference>
<evidence type="ECO:0000256" key="2">
    <source>
        <dbReference type="ARBA" id="ARBA00022692"/>
    </source>
</evidence>
<keyword evidence="3 5" id="KW-1133">Transmembrane helix</keyword>
<dbReference type="InterPro" id="IPR045263">
    <property type="entry name" value="GLUT"/>
</dbReference>
<reference evidence="8" key="2">
    <citation type="journal article" date="2007" name="PLoS Biol.">
        <title>Survey sequencing and comparative analysis of the elephant shark (Callorhinchus milii) genome.</title>
        <authorList>
            <person name="Venkatesh B."/>
            <person name="Kirkness E.F."/>
            <person name="Loh Y.H."/>
            <person name="Halpern A.L."/>
            <person name="Lee A.P."/>
            <person name="Johnson J."/>
            <person name="Dandona N."/>
            <person name="Viswanathan L.D."/>
            <person name="Tay A."/>
            <person name="Venter J.C."/>
            <person name="Strausberg R.L."/>
            <person name="Brenner S."/>
        </authorList>
    </citation>
    <scope>NUCLEOTIDE SEQUENCE [LARGE SCALE GENOMIC DNA]</scope>
</reference>
<evidence type="ECO:0000256" key="5">
    <source>
        <dbReference type="SAM" id="Phobius"/>
    </source>
</evidence>